<gene>
    <name evidence="1" type="ORF">GSCOC_T00015370001</name>
</gene>
<dbReference type="Gramene" id="CDP15513">
    <property type="protein sequence ID" value="CDP15513"/>
    <property type="gene ID" value="GSCOC_T00015370001"/>
</dbReference>
<keyword evidence="2" id="KW-1185">Reference proteome</keyword>
<evidence type="ECO:0000313" key="2">
    <source>
        <dbReference type="Proteomes" id="UP000295252"/>
    </source>
</evidence>
<accession>A0A068V6I4</accession>
<name>A0A068V6I4_COFCA</name>
<dbReference type="InParanoid" id="A0A068V6I4"/>
<evidence type="ECO:0000313" key="1">
    <source>
        <dbReference type="EMBL" id="CDP15513.1"/>
    </source>
</evidence>
<sequence>MHIWEKNHHSRLEIGQEDHLEEDVQLNDKLLNNFCSLFVNLFVDHWAGKCNRFLLPFCGSQTYLLSTYCNTTNSDPMQ</sequence>
<proteinExistence type="predicted"/>
<dbReference type="AlphaFoldDB" id="A0A068V6I4"/>
<protein>
    <submittedName>
        <fullName evidence="1">Uncharacterized protein</fullName>
    </submittedName>
</protein>
<dbReference type="EMBL" id="HG739184">
    <property type="protein sequence ID" value="CDP15513.1"/>
    <property type="molecule type" value="Genomic_DNA"/>
</dbReference>
<dbReference type="Proteomes" id="UP000295252">
    <property type="component" value="Chromosome IV"/>
</dbReference>
<organism evidence="1 2">
    <name type="scientific">Coffea canephora</name>
    <name type="common">Robusta coffee</name>
    <dbReference type="NCBI Taxonomy" id="49390"/>
    <lineage>
        <taxon>Eukaryota</taxon>
        <taxon>Viridiplantae</taxon>
        <taxon>Streptophyta</taxon>
        <taxon>Embryophyta</taxon>
        <taxon>Tracheophyta</taxon>
        <taxon>Spermatophyta</taxon>
        <taxon>Magnoliopsida</taxon>
        <taxon>eudicotyledons</taxon>
        <taxon>Gunneridae</taxon>
        <taxon>Pentapetalae</taxon>
        <taxon>asterids</taxon>
        <taxon>lamiids</taxon>
        <taxon>Gentianales</taxon>
        <taxon>Rubiaceae</taxon>
        <taxon>Ixoroideae</taxon>
        <taxon>Gardenieae complex</taxon>
        <taxon>Bertiereae - Coffeeae clade</taxon>
        <taxon>Coffeeae</taxon>
        <taxon>Coffea</taxon>
    </lineage>
</organism>
<reference evidence="2" key="1">
    <citation type="journal article" date="2014" name="Science">
        <title>The coffee genome provides insight into the convergent evolution of caffeine biosynthesis.</title>
        <authorList>
            <person name="Denoeud F."/>
            <person name="Carretero-Paulet L."/>
            <person name="Dereeper A."/>
            <person name="Droc G."/>
            <person name="Guyot R."/>
            <person name="Pietrella M."/>
            <person name="Zheng C."/>
            <person name="Alberti A."/>
            <person name="Anthony F."/>
            <person name="Aprea G."/>
            <person name="Aury J.M."/>
            <person name="Bento P."/>
            <person name="Bernard M."/>
            <person name="Bocs S."/>
            <person name="Campa C."/>
            <person name="Cenci A."/>
            <person name="Combes M.C."/>
            <person name="Crouzillat D."/>
            <person name="Da Silva C."/>
            <person name="Daddiego L."/>
            <person name="De Bellis F."/>
            <person name="Dussert S."/>
            <person name="Garsmeur O."/>
            <person name="Gayraud T."/>
            <person name="Guignon V."/>
            <person name="Jahn K."/>
            <person name="Jamilloux V."/>
            <person name="Joet T."/>
            <person name="Labadie K."/>
            <person name="Lan T."/>
            <person name="Leclercq J."/>
            <person name="Lepelley M."/>
            <person name="Leroy T."/>
            <person name="Li L.T."/>
            <person name="Librado P."/>
            <person name="Lopez L."/>
            <person name="Munoz A."/>
            <person name="Noel B."/>
            <person name="Pallavicini A."/>
            <person name="Perrotta G."/>
            <person name="Poncet V."/>
            <person name="Pot D."/>
            <person name="Priyono X."/>
            <person name="Rigoreau M."/>
            <person name="Rouard M."/>
            <person name="Rozas J."/>
            <person name="Tranchant-Dubreuil C."/>
            <person name="VanBuren R."/>
            <person name="Zhang Q."/>
            <person name="Andrade A.C."/>
            <person name="Argout X."/>
            <person name="Bertrand B."/>
            <person name="de Kochko A."/>
            <person name="Graziosi G."/>
            <person name="Henry R.J."/>
            <person name="Jayarama X."/>
            <person name="Ming R."/>
            <person name="Nagai C."/>
            <person name="Rounsley S."/>
            <person name="Sankoff D."/>
            <person name="Giuliano G."/>
            <person name="Albert V.A."/>
            <person name="Wincker P."/>
            <person name="Lashermes P."/>
        </authorList>
    </citation>
    <scope>NUCLEOTIDE SEQUENCE [LARGE SCALE GENOMIC DNA]</scope>
    <source>
        <strain evidence="2">cv. DH200-94</strain>
    </source>
</reference>